<dbReference type="RefSeq" id="WP_044833382.1">
    <property type="nucleotide sequence ID" value="NZ_CP059735.1"/>
</dbReference>
<gene>
    <name evidence="2" type="ORF">SG35_025255</name>
</gene>
<dbReference type="AlphaFoldDB" id="A0AAE9YQP9"/>
<evidence type="ECO:0000313" key="3">
    <source>
        <dbReference type="Proteomes" id="UP000032568"/>
    </source>
</evidence>
<feature type="domain" description="Phage tail collar" evidence="1">
    <location>
        <begin position="8"/>
        <end position="63"/>
    </location>
</feature>
<keyword evidence="3" id="KW-1185">Reference proteome</keyword>
<dbReference type="Pfam" id="PF07484">
    <property type="entry name" value="Collar"/>
    <property type="match status" value="1"/>
</dbReference>
<organism evidence="2 3">
    <name type="scientific">Thalassomonas actiniarum</name>
    <dbReference type="NCBI Taxonomy" id="485447"/>
    <lineage>
        <taxon>Bacteria</taxon>
        <taxon>Pseudomonadati</taxon>
        <taxon>Pseudomonadota</taxon>
        <taxon>Gammaproteobacteria</taxon>
        <taxon>Alteromonadales</taxon>
        <taxon>Colwelliaceae</taxon>
        <taxon>Thalassomonas</taxon>
    </lineage>
</organism>
<evidence type="ECO:0000313" key="2">
    <source>
        <dbReference type="EMBL" id="WDD98523.1"/>
    </source>
</evidence>
<dbReference type="KEGG" id="tact:SG35_025255"/>
<sequence>MAEPFISEIRMFGFNFAPRKWALCDGQELPITQNQTLFALLGTTFGGDGRSNFALPDMRGRVPVHRGDYQALGSGGGSEQVTLSEAQLAPHSHSLEATSDNGETRVFAGSSLAAGYDSRNNRQYPVDMYKAPVTSELTTLNSASITDAGSGLPHENMQPSLVVNFCIALEGVFPSRN</sequence>
<dbReference type="InterPro" id="IPR037053">
    <property type="entry name" value="Phage_tail_collar_dom_sf"/>
</dbReference>
<evidence type="ECO:0000259" key="1">
    <source>
        <dbReference type="Pfam" id="PF07484"/>
    </source>
</evidence>
<dbReference type="InterPro" id="IPR011083">
    <property type="entry name" value="Phage_tail_collar_dom"/>
</dbReference>
<dbReference type="Proteomes" id="UP000032568">
    <property type="component" value="Chromosome"/>
</dbReference>
<protein>
    <submittedName>
        <fullName evidence="2">Phage tail protein</fullName>
    </submittedName>
</protein>
<dbReference type="EMBL" id="CP059735">
    <property type="protein sequence ID" value="WDD98523.1"/>
    <property type="molecule type" value="Genomic_DNA"/>
</dbReference>
<reference evidence="2 3" key="2">
    <citation type="journal article" date="2022" name="Mar. Drugs">
        <title>Bioassay-Guided Fractionation Leads to the Detection of Cholic Acid Generated by the Rare Thalassomonas sp.</title>
        <authorList>
            <person name="Pheiffer F."/>
            <person name="Schneider Y.K."/>
            <person name="Hansen E.H."/>
            <person name="Andersen J.H."/>
            <person name="Isaksson J."/>
            <person name="Busche T."/>
            <person name="R C."/>
            <person name="Kalinowski J."/>
            <person name="Zyl L.V."/>
            <person name="Trindade M."/>
        </authorList>
    </citation>
    <scope>NUCLEOTIDE SEQUENCE [LARGE SCALE GENOMIC DNA]</scope>
    <source>
        <strain evidence="2 3">A5K-106</strain>
    </source>
</reference>
<dbReference type="SUPFAM" id="SSF88874">
    <property type="entry name" value="Receptor-binding domain of short tail fibre protein gp12"/>
    <property type="match status" value="1"/>
</dbReference>
<reference evidence="2 3" key="1">
    <citation type="journal article" date="2015" name="Genome Announc.">
        <title>Draft Genome Sequences of Marine Isolates of Thalassomonas viridans and Thalassomonas actiniarum.</title>
        <authorList>
            <person name="Olonade I."/>
            <person name="van Zyl L.J."/>
            <person name="Trindade M."/>
        </authorList>
    </citation>
    <scope>NUCLEOTIDE SEQUENCE [LARGE SCALE GENOMIC DNA]</scope>
    <source>
        <strain evidence="2 3">A5K-106</strain>
    </source>
</reference>
<accession>A0AAE9YQP9</accession>
<name>A0AAE9YQP9_9GAMM</name>
<dbReference type="Gene3D" id="3.90.1340.10">
    <property type="entry name" value="Phage tail collar domain"/>
    <property type="match status" value="1"/>
</dbReference>
<proteinExistence type="predicted"/>